<proteinExistence type="predicted"/>
<keyword evidence="2" id="KW-1133">Transmembrane helix</keyword>
<evidence type="ECO:0000256" key="1">
    <source>
        <dbReference type="SAM" id="MobiDB-lite"/>
    </source>
</evidence>
<dbReference type="AlphaFoldDB" id="D8UGP7"/>
<organism evidence="4">
    <name type="scientific">Volvox carteri f. nagariensis</name>
    <dbReference type="NCBI Taxonomy" id="3068"/>
    <lineage>
        <taxon>Eukaryota</taxon>
        <taxon>Viridiplantae</taxon>
        <taxon>Chlorophyta</taxon>
        <taxon>core chlorophytes</taxon>
        <taxon>Chlorophyceae</taxon>
        <taxon>CS clade</taxon>
        <taxon>Chlamydomonadales</taxon>
        <taxon>Volvocaceae</taxon>
        <taxon>Volvox</taxon>
    </lineage>
</organism>
<dbReference type="GeneID" id="9622927"/>
<name>D8UGP7_VOLCA</name>
<dbReference type="RefSeq" id="XP_002957830.1">
    <property type="nucleotide sequence ID" value="XM_002957784.1"/>
</dbReference>
<keyword evidence="2" id="KW-0812">Transmembrane</keyword>
<dbReference type="KEGG" id="vcn:VOLCADRAFT_98953"/>
<evidence type="ECO:0000313" key="4">
    <source>
        <dbReference type="Proteomes" id="UP000001058"/>
    </source>
</evidence>
<keyword evidence="2" id="KW-0472">Membrane</keyword>
<dbReference type="InParanoid" id="D8UGP7"/>
<evidence type="ECO:0000256" key="2">
    <source>
        <dbReference type="SAM" id="Phobius"/>
    </source>
</evidence>
<keyword evidence="4" id="KW-1185">Reference proteome</keyword>
<sequence length="405" mass="42448">MHRRVVLAELIGAPAHVLGSSIREQTLYRVRHARERRQRTETSYRPALRASATSALTVHGGTLNTCNGHIATAATATPTATSPSAAAVPPPTDFLLHAANAGPTPPSVATANRAVVCSLPRPYDSAPIRRRDLAQVEGARALGPSDAVTAATSLLALSIGGHPTGEFARKLCQSTECAVLEGVQAASDIPAYRMASRLRWRRRQALAGGAVLAPVQACRAGGDGKVTTAGCLEARLPLLPRDEGEEEELMARKSQQKHKQREEEVEGEIEESCADSPPVVSLLSAAGRPPLPYPELTALSIAKAELRSPEPLHPLPPSSHCTASTRRLRSPGACWGRLASWRPAGATAVPAAAAGGGRPGARCLPGHLGNNNNNRGIRALVLLVVLVLVLVVLVVAVVAVTQMAQ</sequence>
<feature type="transmembrane region" description="Helical" evidence="2">
    <location>
        <begin position="379"/>
        <end position="400"/>
    </location>
</feature>
<dbReference type="Proteomes" id="UP000001058">
    <property type="component" value="Unassembled WGS sequence"/>
</dbReference>
<reference evidence="3 4" key="1">
    <citation type="journal article" date="2010" name="Science">
        <title>Genomic analysis of organismal complexity in the multicellular green alga Volvox carteri.</title>
        <authorList>
            <person name="Prochnik S.E."/>
            <person name="Umen J."/>
            <person name="Nedelcu A.M."/>
            <person name="Hallmann A."/>
            <person name="Miller S.M."/>
            <person name="Nishii I."/>
            <person name="Ferris P."/>
            <person name="Kuo A."/>
            <person name="Mitros T."/>
            <person name="Fritz-Laylin L.K."/>
            <person name="Hellsten U."/>
            <person name="Chapman J."/>
            <person name="Simakov O."/>
            <person name="Rensing S.A."/>
            <person name="Terry A."/>
            <person name="Pangilinan J."/>
            <person name="Kapitonov V."/>
            <person name="Jurka J."/>
            <person name="Salamov A."/>
            <person name="Shapiro H."/>
            <person name="Schmutz J."/>
            <person name="Grimwood J."/>
            <person name="Lindquist E."/>
            <person name="Lucas S."/>
            <person name="Grigoriev I.V."/>
            <person name="Schmitt R."/>
            <person name="Kirk D."/>
            <person name="Rokhsar D.S."/>
        </authorList>
    </citation>
    <scope>NUCLEOTIDE SEQUENCE [LARGE SCALE GENOMIC DNA]</scope>
    <source>
        <strain evidence="4">f. Nagariensis / Eve</strain>
    </source>
</reference>
<feature type="region of interest" description="Disordered" evidence="1">
    <location>
        <begin position="242"/>
        <end position="273"/>
    </location>
</feature>
<feature type="compositionally biased region" description="Acidic residues" evidence="1">
    <location>
        <begin position="263"/>
        <end position="273"/>
    </location>
</feature>
<evidence type="ECO:0000313" key="3">
    <source>
        <dbReference type="EMBL" id="EFJ41067.1"/>
    </source>
</evidence>
<accession>D8UGP7</accession>
<dbReference type="EMBL" id="GL378401">
    <property type="protein sequence ID" value="EFJ41067.1"/>
    <property type="molecule type" value="Genomic_DNA"/>
</dbReference>
<gene>
    <name evidence="3" type="ORF">VOLCADRAFT_98953</name>
</gene>
<protein>
    <submittedName>
        <fullName evidence="3">Uncharacterized protein</fullName>
    </submittedName>
</protein>